<dbReference type="OrthoDB" id="7421214at2"/>
<keyword evidence="4" id="KW-1185">Reference proteome</keyword>
<dbReference type="Proteomes" id="UP000193017">
    <property type="component" value="Chromosome"/>
</dbReference>
<dbReference type="InterPro" id="IPR036188">
    <property type="entry name" value="FAD/NAD-bd_sf"/>
</dbReference>
<dbReference type="AlphaFoldDB" id="A0A1W6D174"/>
<proteinExistence type="predicted"/>
<dbReference type="EMBL" id="CP020612">
    <property type="protein sequence ID" value="ARJ70850.1"/>
    <property type="molecule type" value="Genomic_DNA"/>
</dbReference>
<dbReference type="InterPro" id="IPR006076">
    <property type="entry name" value="FAD-dep_OxRdtase"/>
</dbReference>
<feature type="domain" description="FAD dependent oxidoreductase" evidence="2">
    <location>
        <begin position="4"/>
        <end position="334"/>
    </location>
</feature>
<dbReference type="SUPFAM" id="SSF51905">
    <property type="entry name" value="FAD/NAD(P)-binding domain"/>
    <property type="match status" value="1"/>
</dbReference>
<organism evidence="3 4">
    <name type="scientific">Paracoccus contaminans</name>
    <dbReference type="NCBI Taxonomy" id="1945662"/>
    <lineage>
        <taxon>Bacteria</taxon>
        <taxon>Pseudomonadati</taxon>
        <taxon>Pseudomonadota</taxon>
        <taxon>Alphaproteobacteria</taxon>
        <taxon>Rhodobacterales</taxon>
        <taxon>Paracoccaceae</taxon>
        <taxon>Paracoccus</taxon>
    </lineage>
</organism>
<dbReference type="PANTHER" id="PTHR13847">
    <property type="entry name" value="SARCOSINE DEHYDROGENASE-RELATED"/>
    <property type="match status" value="1"/>
</dbReference>
<dbReference type="STRING" id="1945662.B0A89_09480"/>
<accession>A0A1W6D174</accession>
<gene>
    <name evidence="3" type="ORF">B0A89_09480</name>
</gene>
<evidence type="ECO:0000313" key="4">
    <source>
        <dbReference type="Proteomes" id="UP000193017"/>
    </source>
</evidence>
<dbReference type="RefSeq" id="WP_085378873.1">
    <property type="nucleotide sequence ID" value="NZ_CP020612.1"/>
</dbReference>
<evidence type="ECO:0000313" key="3">
    <source>
        <dbReference type="EMBL" id="ARJ70850.1"/>
    </source>
</evidence>
<dbReference type="KEGG" id="pcon:B0A89_09480"/>
<dbReference type="PANTHER" id="PTHR13847:SF287">
    <property type="entry name" value="FAD-DEPENDENT OXIDOREDUCTASE DOMAIN-CONTAINING PROTEIN 1"/>
    <property type="match status" value="1"/>
</dbReference>
<dbReference type="Pfam" id="PF01266">
    <property type="entry name" value="DAO"/>
    <property type="match status" value="1"/>
</dbReference>
<evidence type="ECO:0000256" key="1">
    <source>
        <dbReference type="ARBA" id="ARBA00023002"/>
    </source>
</evidence>
<protein>
    <submittedName>
        <fullName evidence="3">Glycerol-3-phosphate dehydrogenase</fullName>
    </submittedName>
</protein>
<sequence>MECDILIIGGGVAGLSAAAEIAPSASVILVEAEDSLAYHASARSAALYEPYYGPPAITELSLASRASLENAGVLSARGMMVVASAGEQAAFAADMAAMHLRDITPDEAAALFPALDPGRIALAGHGDHAWDIDTDQLVQSFARKARSHGATIITRAGLTGLRRQGSAWQAITREGPIAARMVINAAGAWADAIGRMAGLAPIGLVPHRRSMARIAAPGGLDPAAWPMVIGAGEKWYAKPDAGALIVSPADADAVEPHDAWADDMVLAEGLARYEALSRFQVERLLASWAGLRTFSPDGTPIYGRDAAEPSFLWFAGQGGYGFQSAPAAARFIADIALGRGVDRALGALLSPARFAR</sequence>
<reference evidence="3 4" key="1">
    <citation type="submission" date="2017-03" db="EMBL/GenBank/DDBJ databases">
        <title>Genome sequence of Paracoccus contaminans isolated from a water microcosm.</title>
        <authorList>
            <person name="Aurass P."/>
            <person name="Karste S."/>
            <person name="Trost E."/>
            <person name="Glaeser S.P."/>
            <person name="Kaempfer P."/>
            <person name="Flieger A."/>
        </authorList>
    </citation>
    <scope>NUCLEOTIDE SEQUENCE [LARGE SCALE GENOMIC DNA]</scope>
    <source>
        <strain evidence="4">RKI 16-01929T\LMG 29738T\CCM 8701T\CIP 111112T</strain>
    </source>
</reference>
<evidence type="ECO:0000259" key="2">
    <source>
        <dbReference type="Pfam" id="PF01266"/>
    </source>
</evidence>
<dbReference type="GO" id="GO:0005737">
    <property type="term" value="C:cytoplasm"/>
    <property type="evidence" value="ECO:0007669"/>
    <property type="project" value="TreeGrafter"/>
</dbReference>
<dbReference type="Gene3D" id="3.30.9.10">
    <property type="entry name" value="D-Amino Acid Oxidase, subunit A, domain 2"/>
    <property type="match status" value="1"/>
</dbReference>
<name>A0A1W6D174_9RHOB</name>
<dbReference type="Gene3D" id="3.50.50.60">
    <property type="entry name" value="FAD/NAD(P)-binding domain"/>
    <property type="match status" value="1"/>
</dbReference>
<dbReference type="GO" id="GO:0016491">
    <property type="term" value="F:oxidoreductase activity"/>
    <property type="evidence" value="ECO:0007669"/>
    <property type="project" value="UniProtKB-KW"/>
</dbReference>
<keyword evidence="1" id="KW-0560">Oxidoreductase</keyword>